<dbReference type="EMBL" id="JAUJYO010000021">
    <property type="protein sequence ID" value="KAK1283213.1"/>
    <property type="molecule type" value="Genomic_DNA"/>
</dbReference>
<keyword evidence="2" id="KW-1185">Reference proteome</keyword>
<proteinExistence type="predicted"/>
<sequence>MLITEYLRGGDLHQYLKEKGSLSPLTAVNFALDIPRFHHHRPADLVLCEIGF</sequence>
<dbReference type="Proteomes" id="UP001180020">
    <property type="component" value="Unassembled WGS sequence"/>
</dbReference>
<reference evidence="1" key="1">
    <citation type="journal article" date="2023" name="Nat. Commun.">
        <title>Diploid and tetraploid genomes of Acorus and the evolution of monocots.</title>
        <authorList>
            <person name="Ma L."/>
            <person name="Liu K.W."/>
            <person name="Li Z."/>
            <person name="Hsiao Y.Y."/>
            <person name="Qi Y."/>
            <person name="Fu T."/>
            <person name="Tang G.D."/>
            <person name="Zhang D."/>
            <person name="Sun W.H."/>
            <person name="Liu D.K."/>
            <person name="Li Y."/>
            <person name="Chen G.Z."/>
            <person name="Liu X.D."/>
            <person name="Liao X.Y."/>
            <person name="Jiang Y.T."/>
            <person name="Yu X."/>
            <person name="Hao Y."/>
            <person name="Huang J."/>
            <person name="Zhao X.W."/>
            <person name="Ke S."/>
            <person name="Chen Y.Y."/>
            <person name="Wu W.L."/>
            <person name="Hsu J.L."/>
            <person name="Lin Y.F."/>
            <person name="Huang M.D."/>
            <person name="Li C.Y."/>
            <person name="Huang L."/>
            <person name="Wang Z.W."/>
            <person name="Zhao X."/>
            <person name="Zhong W.Y."/>
            <person name="Peng D.H."/>
            <person name="Ahmad S."/>
            <person name="Lan S."/>
            <person name="Zhang J.S."/>
            <person name="Tsai W.C."/>
            <person name="Van de Peer Y."/>
            <person name="Liu Z.J."/>
        </authorList>
    </citation>
    <scope>NUCLEOTIDE SEQUENCE</scope>
    <source>
        <strain evidence="1">CP</strain>
    </source>
</reference>
<accession>A0AAV9C261</accession>
<dbReference type="SUPFAM" id="SSF56112">
    <property type="entry name" value="Protein kinase-like (PK-like)"/>
    <property type="match status" value="1"/>
</dbReference>
<name>A0AAV9C261_ACOCL</name>
<reference evidence="1" key="2">
    <citation type="submission" date="2023-06" db="EMBL/GenBank/DDBJ databases">
        <authorList>
            <person name="Ma L."/>
            <person name="Liu K.-W."/>
            <person name="Li Z."/>
            <person name="Hsiao Y.-Y."/>
            <person name="Qi Y."/>
            <person name="Fu T."/>
            <person name="Tang G."/>
            <person name="Zhang D."/>
            <person name="Sun W.-H."/>
            <person name="Liu D.-K."/>
            <person name="Li Y."/>
            <person name="Chen G.-Z."/>
            <person name="Liu X.-D."/>
            <person name="Liao X.-Y."/>
            <person name="Jiang Y.-T."/>
            <person name="Yu X."/>
            <person name="Hao Y."/>
            <person name="Huang J."/>
            <person name="Zhao X.-W."/>
            <person name="Ke S."/>
            <person name="Chen Y.-Y."/>
            <person name="Wu W.-L."/>
            <person name="Hsu J.-L."/>
            <person name="Lin Y.-F."/>
            <person name="Huang M.-D."/>
            <person name="Li C.-Y."/>
            <person name="Huang L."/>
            <person name="Wang Z.-W."/>
            <person name="Zhao X."/>
            <person name="Zhong W.-Y."/>
            <person name="Peng D.-H."/>
            <person name="Ahmad S."/>
            <person name="Lan S."/>
            <person name="Zhang J.-S."/>
            <person name="Tsai W.-C."/>
            <person name="Van De Peer Y."/>
            <person name="Liu Z.-J."/>
        </authorList>
    </citation>
    <scope>NUCLEOTIDE SEQUENCE</scope>
    <source>
        <strain evidence="1">CP</strain>
        <tissue evidence="1">Leaves</tissue>
    </source>
</reference>
<dbReference type="InterPro" id="IPR011009">
    <property type="entry name" value="Kinase-like_dom_sf"/>
</dbReference>
<gene>
    <name evidence="1" type="ORF">QJS10_CPB21g01115</name>
</gene>
<evidence type="ECO:0008006" key="3">
    <source>
        <dbReference type="Google" id="ProtNLM"/>
    </source>
</evidence>
<comment type="caution">
    <text evidence="1">The sequence shown here is derived from an EMBL/GenBank/DDBJ whole genome shotgun (WGS) entry which is preliminary data.</text>
</comment>
<protein>
    <recommendedName>
        <fullName evidence="3">Protein kinase domain-containing protein</fullName>
    </recommendedName>
</protein>
<evidence type="ECO:0000313" key="2">
    <source>
        <dbReference type="Proteomes" id="UP001180020"/>
    </source>
</evidence>
<evidence type="ECO:0000313" key="1">
    <source>
        <dbReference type="EMBL" id="KAK1283213.1"/>
    </source>
</evidence>
<organism evidence="1 2">
    <name type="scientific">Acorus calamus</name>
    <name type="common">Sweet flag</name>
    <dbReference type="NCBI Taxonomy" id="4465"/>
    <lineage>
        <taxon>Eukaryota</taxon>
        <taxon>Viridiplantae</taxon>
        <taxon>Streptophyta</taxon>
        <taxon>Embryophyta</taxon>
        <taxon>Tracheophyta</taxon>
        <taxon>Spermatophyta</taxon>
        <taxon>Magnoliopsida</taxon>
        <taxon>Liliopsida</taxon>
        <taxon>Acoraceae</taxon>
        <taxon>Acorus</taxon>
    </lineage>
</organism>
<dbReference type="AlphaFoldDB" id="A0AAV9C261"/>